<keyword evidence="1" id="KW-0812">Transmembrane</keyword>
<dbReference type="Proteomes" id="UP001597111">
    <property type="component" value="Unassembled WGS sequence"/>
</dbReference>
<dbReference type="EMBL" id="JBHUDH010000040">
    <property type="protein sequence ID" value="MFD1525691.1"/>
    <property type="molecule type" value="Genomic_DNA"/>
</dbReference>
<name>A0ABD6B5E6_9EURY</name>
<sequence length="68" mass="6957">MATLQEFVTRIVTDLPEMGRLFEGVVTQDPLSAVSAAVGALFVIAASGALGYLAFGGLLDLLGASSTR</sequence>
<keyword evidence="1" id="KW-1133">Transmembrane helix</keyword>
<dbReference type="AlphaFoldDB" id="A0ABD6B5E6"/>
<protein>
    <recommendedName>
        <fullName evidence="4">Yip1 domain-containing protein</fullName>
    </recommendedName>
</protein>
<keyword evidence="1" id="KW-0472">Membrane</keyword>
<keyword evidence="3" id="KW-1185">Reference proteome</keyword>
<dbReference type="InterPro" id="IPR058337">
    <property type="entry name" value="DUF8024"/>
</dbReference>
<evidence type="ECO:0000313" key="2">
    <source>
        <dbReference type="EMBL" id="MFD1525691.1"/>
    </source>
</evidence>
<reference evidence="2 3" key="1">
    <citation type="journal article" date="2019" name="Int. J. Syst. Evol. Microbiol.">
        <title>The Global Catalogue of Microorganisms (GCM) 10K type strain sequencing project: providing services to taxonomists for standard genome sequencing and annotation.</title>
        <authorList>
            <consortium name="The Broad Institute Genomics Platform"/>
            <consortium name="The Broad Institute Genome Sequencing Center for Infectious Disease"/>
            <person name="Wu L."/>
            <person name="Ma J."/>
        </authorList>
    </citation>
    <scope>NUCLEOTIDE SEQUENCE [LARGE SCALE GENOMIC DNA]</scope>
    <source>
        <strain evidence="2 3">CGMCC 1.12285</strain>
    </source>
</reference>
<dbReference type="RefSeq" id="WP_379818202.1">
    <property type="nucleotide sequence ID" value="NZ_JBHUDH010000040.1"/>
</dbReference>
<comment type="caution">
    <text evidence="2">The sequence shown here is derived from an EMBL/GenBank/DDBJ whole genome shotgun (WGS) entry which is preliminary data.</text>
</comment>
<dbReference type="Pfam" id="PF26067">
    <property type="entry name" value="DUF8024"/>
    <property type="match status" value="1"/>
</dbReference>
<organism evidence="2 3">
    <name type="scientific">Halolamina salina</name>
    <dbReference type="NCBI Taxonomy" id="1220023"/>
    <lineage>
        <taxon>Archaea</taxon>
        <taxon>Methanobacteriati</taxon>
        <taxon>Methanobacteriota</taxon>
        <taxon>Stenosarchaea group</taxon>
        <taxon>Halobacteria</taxon>
        <taxon>Halobacteriales</taxon>
        <taxon>Haloferacaceae</taxon>
    </lineage>
</organism>
<evidence type="ECO:0000256" key="1">
    <source>
        <dbReference type="SAM" id="Phobius"/>
    </source>
</evidence>
<accession>A0ABD6B5E6</accession>
<gene>
    <name evidence="2" type="ORF">ACFR9S_05140</name>
</gene>
<feature type="transmembrane region" description="Helical" evidence="1">
    <location>
        <begin position="36"/>
        <end position="62"/>
    </location>
</feature>
<evidence type="ECO:0000313" key="3">
    <source>
        <dbReference type="Proteomes" id="UP001597111"/>
    </source>
</evidence>
<evidence type="ECO:0008006" key="4">
    <source>
        <dbReference type="Google" id="ProtNLM"/>
    </source>
</evidence>
<proteinExistence type="predicted"/>